<dbReference type="AlphaFoldDB" id="A0A914HUE7"/>
<feature type="region of interest" description="Disordered" evidence="1">
    <location>
        <begin position="366"/>
        <end position="390"/>
    </location>
</feature>
<organism evidence="2 3">
    <name type="scientific">Globodera rostochiensis</name>
    <name type="common">Golden nematode worm</name>
    <name type="synonym">Heterodera rostochiensis</name>
    <dbReference type="NCBI Taxonomy" id="31243"/>
    <lineage>
        <taxon>Eukaryota</taxon>
        <taxon>Metazoa</taxon>
        <taxon>Ecdysozoa</taxon>
        <taxon>Nematoda</taxon>
        <taxon>Chromadorea</taxon>
        <taxon>Rhabditida</taxon>
        <taxon>Tylenchina</taxon>
        <taxon>Tylenchomorpha</taxon>
        <taxon>Tylenchoidea</taxon>
        <taxon>Heteroderidae</taxon>
        <taxon>Heteroderinae</taxon>
        <taxon>Globodera</taxon>
    </lineage>
</organism>
<feature type="region of interest" description="Disordered" evidence="1">
    <location>
        <begin position="1"/>
        <end position="59"/>
    </location>
</feature>
<name>A0A914HUE7_GLORO</name>
<feature type="compositionally biased region" description="Basic and acidic residues" evidence="1">
    <location>
        <begin position="373"/>
        <end position="382"/>
    </location>
</feature>
<evidence type="ECO:0000313" key="3">
    <source>
        <dbReference type="WBParaSite" id="Gr19_v10_g3869.t1"/>
    </source>
</evidence>
<feature type="compositionally biased region" description="Basic and acidic residues" evidence="1">
    <location>
        <begin position="1"/>
        <end position="12"/>
    </location>
</feature>
<proteinExistence type="predicted"/>
<protein>
    <submittedName>
        <fullName evidence="3">Uncharacterized protein</fullName>
    </submittedName>
</protein>
<keyword evidence="2" id="KW-1185">Reference proteome</keyword>
<reference evidence="3" key="1">
    <citation type="submission" date="2022-11" db="UniProtKB">
        <authorList>
            <consortium name="WormBaseParasite"/>
        </authorList>
    </citation>
    <scope>IDENTIFICATION</scope>
</reference>
<sequence length="390" mass="43041">MGKEKWGREGSPKDFGVGQLRSLLSNNGPETWEIGKNCTGDGGSGHQGTNASDDQHGDVEQKSEWINGLFLPSSWRPSIWLYLPPNAADIFLWANFTRLAQLDQNGIGGALGRFKAAKGLQKMFWGDTVRIHEKKGFGGGTNRPDLRVTGRRDVKAVGRGGKSICDVKDKTIVKGRNSEFIIKKTHVRVGLDGKSTCHVEVKCTFSKNRNHRFRFTNKQIKGWNDFAKWFQWGTKREAATTELPHEFQRGLKPRQRAFASTVKFVKNGLRVLNAAGVFFDLNNVGEAWEKEGFMAAVRKGGEIGVVRVGQTAAIGIVTAAAVAAGVPLIPAYVCQFVTGVLAGSFLESLMNANGGTQLTGNEVVVKNEQTPEEEQKNEEKRRSLSRNFYR</sequence>
<dbReference type="WBParaSite" id="Gr19_v10_g3869.t1">
    <property type="protein sequence ID" value="Gr19_v10_g3869.t1"/>
    <property type="gene ID" value="Gr19_v10_g3869"/>
</dbReference>
<dbReference type="Proteomes" id="UP000887572">
    <property type="component" value="Unplaced"/>
</dbReference>
<evidence type="ECO:0000313" key="2">
    <source>
        <dbReference type="Proteomes" id="UP000887572"/>
    </source>
</evidence>
<accession>A0A914HUE7</accession>
<evidence type="ECO:0000256" key="1">
    <source>
        <dbReference type="SAM" id="MobiDB-lite"/>
    </source>
</evidence>